<accession>A0ABP8EPQ5</accession>
<evidence type="ECO:0000256" key="2">
    <source>
        <dbReference type="SAM" id="Phobius"/>
    </source>
</evidence>
<dbReference type="Proteomes" id="UP001499841">
    <property type="component" value="Unassembled WGS sequence"/>
</dbReference>
<comment type="caution">
    <text evidence="4">The sequence shown here is derived from an EMBL/GenBank/DDBJ whole genome shotgun (WGS) entry which is preliminary data.</text>
</comment>
<gene>
    <name evidence="4" type="ORF">GCM10022262_02400</name>
</gene>
<keyword evidence="2" id="KW-0472">Membrane</keyword>
<feature type="signal peptide" evidence="3">
    <location>
        <begin position="1"/>
        <end position="27"/>
    </location>
</feature>
<keyword evidence="5" id="KW-1185">Reference proteome</keyword>
<dbReference type="EMBL" id="BAABBA010000001">
    <property type="protein sequence ID" value="GAA4285881.1"/>
    <property type="molecule type" value="Genomic_DNA"/>
</dbReference>
<name>A0ABP8EPQ5_9MICO</name>
<evidence type="ECO:0000256" key="3">
    <source>
        <dbReference type="SAM" id="SignalP"/>
    </source>
</evidence>
<feature type="compositionally biased region" description="Basic and acidic residues" evidence="1">
    <location>
        <begin position="456"/>
        <end position="473"/>
    </location>
</feature>
<feature type="region of interest" description="Disordered" evidence="1">
    <location>
        <begin position="456"/>
        <end position="484"/>
    </location>
</feature>
<dbReference type="RefSeq" id="WP_345036703.1">
    <property type="nucleotide sequence ID" value="NZ_BAABBA010000001.1"/>
</dbReference>
<sequence>MVAVRASGVLGAVALGAGMLIATPASAGTFTGTAAAPGAAATQCIGVAPTYADVLVRAARTETIEHPATWVTEARWTRWVVDQPYRAGVPEISHVEREWSSEPLEGWTETGESRYVVTQPAVPGTPEVQEQTEERLVDPGQPYVPPTYEQVHHDAVYRTVHHEAVWSTLNHPAVYETIHHPAVVEYEFRQNPTGRTYWSTDPEWNAQGNENSQGWTATGASRVLEAERDEQVLVEEAWDEQVLVKEAWDEQVLVKEAWVEDVLVEPGQEFVAPTYEWVVVVPYQPAVPAVPEQGHTVREYVRVVVTQEAEPEVEEVGHLEERWAATSPGEGWEDTGATRQVQVEAAWTEEVHHPAEYENRMIDPGVTCAAPGAGAGGGGAGGRAGTAVPVRLVAAGVDAPAGTNAAASKATVATLPTTGATTGLLAAAVVAGAAGAALLAVRSLAGRIADGVGRHRLDRGRDTAAGRERARRDAARRRAHRRTA</sequence>
<evidence type="ECO:0000313" key="5">
    <source>
        <dbReference type="Proteomes" id="UP001499841"/>
    </source>
</evidence>
<feature type="region of interest" description="Disordered" evidence="1">
    <location>
        <begin position="122"/>
        <end position="143"/>
    </location>
</feature>
<organism evidence="4 5">
    <name type="scientific">Georgenia daeguensis</name>
    <dbReference type="NCBI Taxonomy" id="908355"/>
    <lineage>
        <taxon>Bacteria</taxon>
        <taxon>Bacillati</taxon>
        <taxon>Actinomycetota</taxon>
        <taxon>Actinomycetes</taxon>
        <taxon>Micrococcales</taxon>
        <taxon>Bogoriellaceae</taxon>
        <taxon>Georgenia</taxon>
    </lineage>
</organism>
<protein>
    <submittedName>
        <fullName evidence="4">Uncharacterized protein</fullName>
    </submittedName>
</protein>
<proteinExistence type="predicted"/>
<evidence type="ECO:0000313" key="4">
    <source>
        <dbReference type="EMBL" id="GAA4285881.1"/>
    </source>
</evidence>
<feature type="compositionally biased region" description="Basic residues" evidence="1">
    <location>
        <begin position="474"/>
        <end position="484"/>
    </location>
</feature>
<reference evidence="5" key="1">
    <citation type="journal article" date="2019" name="Int. J. Syst. Evol. Microbiol.">
        <title>The Global Catalogue of Microorganisms (GCM) 10K type strain sequencing project: providing services to taxonomists for standard genome sequencing and annotation.</title>
        <authorList>
            <consortium name="The Broad Institute Genomics Platform"/>
            <consortium name="The Broad Institute Genome Sequencing Center for Infectious Disease"/>
            <person name="Wu L."/>
            <person name="Ma J."/>
        </authorList>
    </citation>
    <scope>NUCLEOTIDE SEQUENCE [LARGE SCALE GENOMIC DNA]</scope>
    <source>
        <strain evidence="5">JCM 17459</strain>
    </source>
</reference>
<keyword evidence="2" id="KW-0812">Transmembrane</keyword>
<keyword evidence="3" id="KW-0732">Signal</keyword>
<evidence type="ECO:0000256" key="1">
    <source>
        <dbReference type="SAM" id="MobiDB-lite"/>
    </source>
</evidence>
<feature type="chain" id="PRO_5045628262" evidence="3">
    <location>
        <begin position="28"/>
        <end position="484"/>
    </location>
</feature>
<keyword evidence="2" id="KW-1133">Transmembrane helix</keyword>
<feature type="transmembrane region" description="Helical" evidence="2">
    <location>
        <begin position="424"/>
        <end position="445"/>
    </location>
</feature>